<feature type="domain" description="CENP-V/GFA" evidence="5">
    <location>
        <begin position="2"/>
        <end position="116"/>
    </location>
</feature>
<protein>
    <submittedName>
        <fullName evidence="6">Glutathione-dependent formaldehyde-activating protein</fullName>
    </submittedName>
</protein>
<keyword evidence="4" id="KW-0456">Lyase</keyword>
<organism evidence="6 7">
    <name type="scientific">Diplodia corticola</name>
    <dbReference type="NCBI Taxonomy" id="236234"/>
    <lineage>
        <taxon>Eukaryota</taxon>
        <taxon>Fungi</taxon>
        <taxon>Dikarya</taxon>
        <taxon>Ascomycota</taxon>
        <taxon>Pezizomycotina</taxon>
        <taxon>Dothideomycetes</taxon>
        <taxon>Dothideomycetes incertae sedis</taxon>
        <taxon>Botryosphaeriales</taxon>
        <taxon>Botryosphaeriaceae</taxon>
        <taxon>Diplodia</taxon>
    </lineage>
</organism>
<evidence type="ECO:0000256" key="4">
    <source>
        <dbReference type="ARBA" id="ARBA00023239"/>
    </source>
</evidence>
<comment type="caution">
    <text evidence="6">The sequence shown here is derived from an EMBL/GenBank/DDBJ whole genome shotgun (WGS) entry which is preliminary data.</text>
</comment>
<dbReference type="RefSeq" id="XP_020125439.1">
    <property type="nucleotide sequence ID" value="XM_020279691.1"/>
</dbReference>
<dbReference type="PROSITE" id="PS51891">
    <property type="entry name" value="CENP_V_GFA"/>
    <property type="match status" value="1"/>
</dbReference>
<evidence type="ECO:0000313" key="7">
    <source>
        <dbReference type="Proteomes" id="UP000183809"/>
    </source>
</evidence>
<dbReference type="Proteomes" id="UP000183809">
    <property type="component" value="Unassembled WGS sequence"/>
</dbReference>
<keyword evidence="7" id="KW-1185">Reference proteome</keyword>
<keyword evidence="3" id="KW-0862">Zinc</keyword>
<evidence type="ECO:0000313" key="6">
    <source>
        <dbReference type="EMBL" id="OJD29179.1"/>
    </source>
</evidence>
<dbReference type="PANTHER" id="PTHR33337">
    <property type="entry name" value="GFA DOMAIN-CONTAINING PROTEIN"/>
    <property type="match status" value="1"/>
</dbReference>
<evidence type="ECO:0000256" key="3">
    <source>
        <dbReference type="ARBA" id="ARBA00022833"/>
    </source>
</evidence>
<evidence type="ECO:0000259" key="5">
    <source>
        <dbReference type="PROSITE" id="PS51891"/>
    </source>
</evidence>
<sequence length="132" mass="14072">MTTGSCFCGNIKISYSGEPANQATCHCLDCRKISGSTYSTNLIVSEDGFKVTQGTTKTISKTGDSGNTITSHFCGDCGTTLYRETGLFAGSKIVKAGVLDDYDALNKAKPALELYTKHRVNWVPETAGAQQT</sequence>
<dbReference type="Pfam" id="PF04828">
    <property type="entry name" value="GFA"/>
    <property type="match status" value="1"/>
</dbReference>
<proteinExistence type="inferred from homology"/>
<comment type="similarity">
    <text evidence="1">Belongs to the Gfa family.</text>
</comment>
<evidence type="ECO:0000256" key="1">
    <source>
        <dbReference type="ARBA" id="ARBA00005495"/>
    </source>
</evidence>
<reference evidence="6 7" key="1">
    <citation type="submission" date="2016-10" db="EMBL/GenBank/DDBJ databases">
        <title>Proteomics and genomics reveal pathogen-plant mechanisms compatible with a hemibiotrophic lifestyle of Diplodia corticola.</title>
        <authorList>
            <person name="Fernandes I."/>
            <person name="De Jonge R."/>
            <person name="Van De Peer Y."/>
            <person name="Devreese B."/>
            <person name="Alves A."/>
            <person name="Esteves A.C."/>
        </authorList>
    </citation>
    <scope>NUCLEOTIDE SEQUENCE [LARGE SCALE GENOMIC DNA]</scope>
    <source>
        <strain evidence="6 7">CBS 112549</strain>
    </source>
</reference>
<evidence type="ECO:0000256" key="2">
    <source>
        <dbReference type="ARBA" id="ARBA00022723"/>
    </source>
</evidence>
<dbReference type="InterPro" id="IPR011057">
    <property type="entry name" value="Mss4-like_sf"/>
</dbReference>
<dbReference type="SUPFAM" id="SSF51316">
    <property type="entry name" value="Mss4-like"/>
    <property type="match status" value="1"/>
</dbReference>
<dbReference type="Gene3D" id="3.90.1590.10">
    <property type="entry name" value="glutathione-dependent formaldehyde- activating enzyme (gfa)"/>
    <property type="match status" value="1"/>
</dbReference>
<keyword evidence="2" id="KW-0479">Metal-binding</keyword>
<dbReference type="PANTHER" id="PTHR33337:SF30">
    <property type="entry name" value="DUF636 DOMAIN PROTEIN (AFU_ORTHOLOGUE AFUA_1G03180)"/>
    <property type="match status" value="1"/>
</dbReference>
<dbReference type="STRING" id="236234.A0A1J9R9R4"/>
<dbReference type="GeneID" id="31019954"/>
<dbReference type="EMBL" id="MNUE01000089">
    <property type="protein sequence ID" value="OJD29179.1"/>
    <property type="molecule type" value="Genomic_DNA"/>
</dbReference>
<dbReference type="OrthoDB" id="406544at2759"/>
<dbReference type="GO" id="GO:0046872">
    <property type="term" value="F:metal ion binding"/>
    <property type="evidence" value="ECO:0007669"/>
    <property type="project" value="UniProtKB-KW"/>
</dbReference>
<accession>A0A1J9R9R4</accession>
<dbReference type="GO" id="GO:0016846">
    <property type="term" value="F:carbon-sulfur lyase activity"/>
    <property type="evidence" value="ECO:0007669"/>
    <property type="project" value="InterPro"/>
</dbReference>
<gene>
    <name evidence="6" type="ORF">BKCO1_8900013</name>
</gene>
<name>A0A1J9R9R4_9PEZI</name>
<dbReference type="AlphaFoldDB" id="A0A1J9R9R4"/>
<dbReference type="InterPro" id="IPR006913">
    <property type="entry name" value="CENP-V/GFA"/>
</dbReference>